<organism evidence="1 2">
    <name type="scientific">Glossina pallidipes</name>
    <name type="common">Tsetse fly</name>
    <dbReference type="NCBI Taxonomy" id="7398"/>
    <lineage>
        <taxon>Eukaryota</taxon>
        <taxon>Metazoa</taxon>
        <taxon>Ecdysozoa</taxon>
        <taxon>Arthropoda</taxon>
        <taxon>Hexapoda</taxon>
        <taxon>Insecta</taxon>
        <taxon>Pterygota</taxon>
        <taxon>Neoptera</taxon>
        <taxon>Endopterygota</taxon>
        <taxon>Diptera</taxon>
        <taxon>Brachycera</taxon>
        <taxon>Muscomorpha</taxon>
        <taxon>Hippoboscoidea</taxon>
        <taxon>Glossinidae</taxon>
        <taxon>Glossina</taxon>
    </lineage>
</organism>
<evidence type="ECO:0000313" key="1">
    <source>
        <dbReference type="EnsemblMetazoa" id="GPAI031729-PA"/>
    </source>
</evidence>
<reference evidence="2" key="1">
    <citation type="submission" date="2014-03" db="EMBL/GenBank/DDBJ databases">
        <authorList>
            <person name="Aksoy S."/>
            <person name="Warren W."/>
            <person name="Wilson R.K."/>
        </authorList>
    </citation>
    <scope>NUCLEOTIDE SEQUENCE [LARGE SCALE GENOMIC DNA]</scope>
    <source>
        <strain evidence="2">IAEA</strain>
    </source>
</reference>
<keyword evidence="2" id="KW-1185">Reference proteome</keyword>
<dbReference type="EnsemblMetazoa" id="GPAI031729-RA">
    <property type="protein sequence ID" value="GPAI031729-PA"/>
    <property type="gene ID" value="GPAI031729"/>
</dbReference>
<proteinExistence type="predicted"/>
<dbReference type="Proteomes" id="UP000092445">
    <property type="component" value="Unassembled WGS sequence"/>
</dbReference>
<protein>
    <submittedName>
        <fullName evidence="1">Uncharacterized protein</fullName>
    </submittedName>
</protein>
<accession>A0A1B0A1M1</accession>
<dbReference type="AlphaFoldDB" id="A0A1B0A1M1"/>
<sequence length="101" mass="12186">MRKTRVWHKPRNERLFLLTTRQRIIQACMHACMFSSTAVYANSVCLLVIMMMTMLMMMMMMRMMKEKTVIFIGWLARRLFKARSMQMRIKQVNETGIRAMR</sequence>
<evidence type="ECO:0000313" key="2">
    <source>
        <dbReference type="Proteomes" id="UP000092445"/>
    </source>
</evidence>
<reference evidence="1" key="2">
    <citation type="submission" date="2020-05" db="UniProtKB">
        <authorList>
            <consortium name="EnsemblMetazoa"/>
        </authorList>
    </citation>
    <scope>IDENTIFICATION</scope>
    <source>
        <strain evidence="1">IAEA</strain>
    </source>
</reference>
<dbReference type="VEuPathDB" id="VectorBase:GPAI031729"/>
<name>A0A1B0A1M1_GLOPL</name>